<feature type="signal peptide" evidence="1">
    <location>
        <begin position="1"/>
        <end position="20"/>
    </location>
</feature>
<reference evidence="2 3" key="1">
    <citation type="submission" date="2020-02" db="EMBL/GenBank/DDBJ databases">
        <title>Genome sequence of Roseobacter ponti.</title>
        <authorList>
            <person name="Hollensteiner J."/>
            <person name="Schneider D."/>
            <person name="Poehlein A."/>
            <person name="Daniel R."/>
        </authorList>
    </citation>
    <scope>NUCLEOTIDE SEQUENCE [LARGE SCALE GENOMIC DNA]</scope>
    <source>
        <strain evidence="2 3">DSM 106830</strain>
    </source>
</reference>
<dbReference type="Gene3D" id="2.30.40.10">
    <property type="entry name" value="Urease, subunit C, domain 1"/>
    <property type="match status" value="1"/>
</dbReference>
<dbReference type="InterPro" id="IPR032466">
    <property type="entry name" value="Metal_Hydrolase"/>
</dbReference>
<name>A0A858SW65_9RHOB</name>
<dbReference type="RefSeq" id="WP_169640321.1">
    <property type="nucleotide sequence ID" value="NZ_CP048788.1"/>
</dbReference>
<dbReference type="AlphaFoldDB" id="A0A858SW65"/>
<evidence type="ECO:0008006" key="4">
    <source>
        <dbReference type="Google" id="ProtNLM"/>
    </source>
</evidence>
<gene>
    <name evidence="2" type="ORF">G3256_08000</name>
</gene>
<protein>
    <recommendedName>
        <fullName evidence="4">Amidohydrolase-related domain-containing protein</fullName>
    </recommendedName>
</protein>
<dbReference type="InterPro" id="IPR011059">
    <property type="entry name" value="Metal-dep_hydrolase_composite"/>
</dbReference>
<dbReference type="Gene3D" id="3.20.20.140">
    <property type="entry name" value="Metal-dependent hydrolases"/>
    <property type="match status" value="1"/>
</dbReference>
<accession>A0A858SW65</accession>
<dbReference type="PANTHER" id="PTHR43135">
    <property type="entry name" value="ALPHA-D-RIBOSE 1-METHYLPHOSPHONATE 5-TRIPHOSPHATE DIPHOSPHATASE"/>
    <property type="match status" value="1"/>
</dbReference>
<sequence length="215" mass="22677">MLRKTLITSAFVLAASAAGAQDGLIAAIGSDRGAPEGGTVIDASVRSIEQGDLIDAETAPMMVDSGLWLSPQLLVYRAFPPDLGAVRLEQQRMVAAGRDTMFPLAREYGNKTVFGTDVVVNPGTCVAQNKEFASLLGWFTPAGILAQATANTGEVLHLSGDRSPYPGVVGQIFEGEHADLLLIDGNPLEDITILEDHDAARALIIEGCIIYNNGL</sequence>
<dbReference type="KEGG" id="rpon:G3256_08000"/>
<dbReference type="EMBL" id="CP048788">
    <property type="protein sequence ID" value="QJF51106.1"/>
    <property type="molecule type" value="Genomic_DNA"/>
</dbReference>
<dbReference type="SUPFAM" id="SSF51338">
    <property type="entry name" value="Composite domain of metallo-dependent hydrolases"/>
    <property type="match status" value="1"/>
</dbReference>
<evidence type="ECO:0000313" key="2">
    <source>
        <dbReference type="EMBL" id="QJF51106.1"/>
    </source>
</evidence>
<dbReference type="GO" id="GO:0016810">
    <property type="term" value="F:hydrolase activity, acting on carbon-nitrogen (but not peptide) bonds"/>
    <property type="evidence" value="ECO:0007669"/>
    <property type="project" value="InterPro"/>
</dbReference>
<keyword evidence="3" id="KW-1185">Reference proteome</keyword>
<dbReference type="InterPro" id="IPR051781">
    <property type="entry name" value="Metallo-dep_Hydrolase"/>
</dbReference>
<dbReference type="PANTHER" id="PTHR43135:SF3">
    <property type="entry name" value="ALPHA-D-RIBOSE 1-METHYLPHOSPHONATE 5-TRIPHOSPHATE DIPHOSPHATASE"/>
    <property type="match status" value="1"/>
</dbReference>
<keyword evidence="1" id="KW-0732">Signal</keyword>
<dbReference type="SUPFAM" id="SSF51556">
    <property type="entry name" value="Metallo-dependent hydrolases"/>
    <property type="match status" value="1"/>
</dbReference>
<feature type="chain" id="PRO_5032842903" description="Amidohydrolase-related domain-containing protein" evidence="1">
    <location>
        <begin position="21"/>
        <end position="215"/>
    </location>
</feature>
<evidence type="ECO:0000313" key="3">
    <source>
        <dbReference type="Proteomes" id="UP000503308"/>
    </source>
</evidence>
<proteinExistence type="predicted"/>
<dbReference type="Proteomes" id="UP000503308">
    <property type="component" value="Chromosome"/>
</dbReference>
<organism evidence="2 3">
    <name type="scientific">Roseobacter ponti</name>
    <dbReference type="NCBI Taxonomy" id="1891787"/>
    <lineage>
        <taxon>Bacteria</taxon>
        <taxon>Pseudomonadati</taxon>
        <taxon>Pseudomonadota</taxon>
        <taxon>Alphaproteobacteria</taxon>
        <taxon>Rhodobacterales</taxon>
        <taxon>Roseobacteraceae</taxon>
        <taxon>Roseobacter</taxon>
    </lineage>
</organism>
<evidence type="ECO:0000256" key="1">
    <source>
        <dbReference type="SAM" id="SignalP"/>
    </source>
</evidence>